<reference evidence="2 3" key="1">
    <citation type="submission" date="2017-12" db="EMBL/GenBank/DDBJ databases">
        <title>Population genomics insights into the ecological differentiation and adaptive evolution in streptomycetes.</title>
        <authorList>
            <person name="Li Y."/>
            <person name="Huang Y."/>
        </authorList>
    </citation>
    <scope>NUCLEOTIDE SEQUENCE [LARGE SCALE GENOMIC DNA]</scope>
    <source>
        <strain evidence="2 3">NBRC 100770</strain>
    </source>
</reference>
<feature type="compositionally biased region" description="Low complexity" evidence="1">
    <location>
        <begin position="700"/>
        <end position="740"/>
    </location>
</feature>
<evidence type="ECO:0000313" key="3">
    <source>
        <dbReference type="Proteomes" id="UP000292693"/>
    </source>
</evidence>
<feature type="region of interest" description="Disordered" evidence="1">
    <location>
        <begin position="1"/>
        <end position="47"/>
    </location>
</feature>
<name>A0A8G2E694_9ACTN</name>
<dbReference type="AlphaFoldDB" id="A0A8G2E694"/>
<feature type="compositionally biased region" description="Acidic residues" evidence="1">
    <location>
        <begin position="673"/>
        <end position="683"/>
    </location>
</feature>
<gene>
    <name evidence="2" type="ORF">C0Q92_08130</name>
</gene>
<dbReference type="SUPFAM" id="SSF52540">
    <property type="entry name" value="P-loop containing nucleoside triphosphate hydrolases"/>
    <property type="match status" value="1"/>
</dbReference>
<sequence length="805" mass="82594">MDPNHRDPHQRGDGDPHRIPGGPQPGAVERRPRPPQGPDLGQPVPPRVRTAELVAGGHLVTVNPVDGSEIEVCPPGRHPSPPVRRTPDDRAALAAAARPPAPPGVPRTHHRLLGRDRERDTLVQLLARGRSVRLTGSRGSGRTVLLDAVAARCEGLAPDGVVRLDGHHRTADELLHALCAAVHLLPAHRPGPALLAELAGEIGAVVLIDDAEIGGAALDSFLAATPECAVLLACTPEVPAPGEEARVEEVVLDGIGRSGGLALLAQGAGRALSDDEVSWAGDLWFESEGLPLRFVQAGALLHQRDLLREESGSAEAPLPTVAEGAAPAALLASRLSEAARATLGFAYALGGEVPHQAHLPALVGDTHADAALTELLDCGLVTPVGNRYRLAAGVTEQLAAEGYADEGERAHTAAQHYTWWTGHPSVTPERAAAESDAVLAALTALVGGQDPARQATAVLLARTVAPVLAAGLAWGAWERVLRSGQEAARLSGEVAEEAYFHHELGILALCQDRLDRARAELEAAVALRGALADKRGTVAGRRALALVADRAGETVPVTRAVLPTDGPPVLPRRDGLGTPPTGFPRTTPAAGVTRVQPAASATGATVVGGPAATAAKDGRPGRAAVTGARRNLVAAGAGALLVAVLGTVVTLGAINGDDEEPASVDRVTTEQTTPEDEGDEGTEAEQPADSAEPSTDPGEDGVTGTPDDPTPSDSGSPSESESDEPSSSPTDRPTTSPSDRPTTKPPTTPPTSSKPPTTPPPSSPDPEPSDTTPPTEDPDPEDPEPGTDNSASGPAPEPSTSQMLS</sequence>
<dbReference type="EMBL" id="PKLL01000009">
    <property type="protein sequence ID" value="RZE26173.1"/>
    <property type="molecule type" value="Genomic_DNA"/>
</dbReference>
<feature type="compositionally biased region" description="Pro residues" evidence="1">
    <location>
        <begin position="743"/>
        <end position="766"/>
    </location>
</feature>
<feature type="compositionally biased region" description="Acidic residues" evidence="1">
    <location>
        <begin position="776"/>
        <end position="785"/>
    </location>
</feature>
<accession>A0A8G2E694</accession>
<dbReference type="Proteomes" id="UP000292693">
    <property type="component" value="Unassembled WGS sequence"/>
</dbReference>
<organism evidence="2 3">
    <name type="scientific">Streptomyces albidoflavus</name>
    <dbReference type="NCBI Taxonomy" id="1886"/>
    <lineage>
        <taxon>Bacteria</taxon>
        <taxon>Bacillati</taxon>
        <taxon>Actinomycetota</taxon>
        <taxon>Actinomycetes</taxon>
        <taxon>Kitasatosporales</taxon>
        <taxon>Streptomycetaceae</taxon>
        <taxon>Streptomyces</taxon>
        <taxon>Streptomyces albidoflavus group</taxon>
    </lineage>
</organism>
<dbReference type="InterPro" id="IPR027417">
    <property type="entry name" value="P-loop_NTPase"/>
</dbReference>
<protein>
    <submittedName>
        <fullName evidence="2">AAA family ATPase</fullName>
    </submittedName>
</protein>
<feature type="region of interest" description="Disordered" evidence="1">
    <location>
        <begin position="655"/>
        <end position="805"/>
    </location>
</feature>
<feature type="region of interest" description="Disordered" evidence="1">
    <location>
        <begin position="565"/>
        <end position="589"/>
    </location>
</feature>
<dbReference type="RefSeq" id="WP_129805443.1">
    <property type="nucleotide sequence ID" value="NZ_PKLL01000009.1"/>
</dbReference>
<proteinExistence type="predicted"/>
<evidence type="ECO:0000256" key="1">
    <source>
        <dbReference type="SAM" id="MobiDB-lite"/>
    </source>
</evidence>
<feature type="region of interest" description="Disordered" evidence="1">
    <location>
        <begin position="66"/>
        <end position="110"/>
    </location>
</feature>
<feature type="compositionally biased region" description="Low complexity" evidence="1">
    <location>
        <begin position="576"/>
        <end position="589"/>
    </location>
</feature>
<evidence type="ECO:0000313" key="2">
    <source>
        <dbReference type="EMBL" id="RZE26173.1"/>
    </source>
</evidence>
<comment type="caution">
    <text evidence="2">The sequence shown here is derived from an EMBL/GenBank/DDBJ whole genome shotgun (WGS) entry which is preliminary data.</text>
</comment>
<feature type="compositionally biased region" description="Basic and acidic residues" evidence="1">
    <location>
        <begin position="1"/>
        <end position="18"/>
    </location>
</feature>